<feature type="region of interest" description="Disordered" evidence="1">
    <location>
        <begin position="1"/>
        <end position="20"/>
    </location>
</feature>
<protein>
    <submittedName>
        <fullName evidence="2">Uncharacterized protein</fullName>
    </submittedName>
</protein>
<accession>A0ABV2ANB8</accession>
<evidence type="ECO:0000313" key="3">
    <source>
        <dbReference type="Proteomes" id="UP001439008"/>
    </source>
</evidence>
<feature type="compositionally biased region" description="Polar residues" evidence="1">
    <location>
        <begin position="1"/>
        <end position="16"/>
    </location>
</feature>
<evidence type="ECO:0000313" key="2">
    <source>
        <dbReference type="EMBL" id="MES1921156.1"/>
    </source>
</evidence>
<dbReference type="EMBL" id="JBDODL010001114">
    <property type="protein sequence ID" value="MES1921156.1"/>
    <property type="molecule type" value="Genomic_DNA"/>
</dbReference>
<sequence length="282" mass="32890">MNRNRNFYNPRNSLNATRPIPNLPQRTYYIHNTKSDLSSNNGQIFQINKSPVKSIRKIPFYEKGAKTNFSPNFNGRFSIRPNLRKIGRFNKYNFRTRNPISRRPLPNFENRINANPFNLNIRNNFILPPNLENNPIPTNFLRNNPKFGKNLPNQISHTIKKKAILPDFVPPPPKTKKIDKIEENTLILNFIENAKSKGSPALKFWVNKCQSIASGDNDLTIINKWIREKIMQYGEDYVNLENDHWEGLSLPYWLLYEAAPSEFNIDYITTVLSPKILSRFVA</sequence>
<dbReference type="Proteomes" id="UP001439008">
    <property type="component" value="Unassembled WGS sequence"/>
</dbReference>
<name>A0ABV2ANB8_9EUKA</name>
<feature type="non-terminal residue" evidence="2">
    <location>
        <position position="282"/>
    </location>
</feature>
<evidence type="ECO:0000256" key="1">
    <source>
        <dbReference type="SAM" id="MobiDB-lite"/>
    </source>
</evidence>
<organism evidence="2 3">
    <name type="scientific">Bonamia ostreae</name>
    <dbReference type="NCBI Taxonomy" id="126728"/>
    <lineage>
        <taxon>Eukaryota</taxon>
        <taxon>Sar</taxon>
        <taxon>Rhizaria</taxon>
        <taxon>Endomyxa</taxon>
        <taxon>Ascetosporea</taxon>
        <taxon>Haplosporida</taxon>
        <taxon>Bonamia</taxon>
    </lineage>
</organism>
<keyword evidence="3" id="KW-1185">Reference proteome</keyword>
<reference evidence="2 3" key="1">
    <citation type="journal article" date="2024" name="BMC Biol.">
        <title>Comparative genomics of Ascetosporea gives new insight into the evolutionary basis for animal parasitism in Rhizaria.</title>
        <authorList>
            <person name="Hiltunen Thoren M."/>
            <person name="Onut-Brannstrom I."/>
            <person name="Alfjorden A."/>
            <person name="Peckova H."/>
            <person name="Swords F."/>
            <person name="Hooper C."/>
            <person name="Holzer A.S."/>
            <person name="Bass D."/>
            <person name="Burki F."/>
        </authorList>
    </citation>
    <scope>NUCLEOTIDE SEQUENCE [LARGE SCALE GENOMIC DNA]</scope>
    <source>
        <strain evidence="2">20-A016</strain>
    </source>
</reference>
<proteinExistence type="predicted"/>
<comment type="caution">
    <text evidence="2">The sequence shown here is derived from an EMBL/GenBank/DDBJ whole genome shotgun (WGS) entry which is preliminary data.</text>
</comment>
<gene>
    <name evidence="2" type="ORF">MHBO_002730</name>
</gene>